<evidence type="ECO:0000256" key="2">
    <source>
        <dbReference type="ARBA" id="ARBA00006598"/>
    </source>
</evidence>
<accession>A0A7R9LJU7</accession>
<evidence type="ECO:0000313" key="10">
    <source>
        <dbReference type="Proteomes" id="UP000728032"/>
    </source>
</evidence>
<dbReference type="InterPro" id="IPR037229">
    <property type="entry name" value="Ribosomal_bL35_sf"/>
</dbReference>
<evidence type="ECO:0000256" key="3">
    <source>
        <dbReference type="ARBA" id="ARBA00022946"/>
    </source>
</evidence>
<keyword evidence="5" id="KW-0496">Mitochondrion</keyword>
<comment type="similarity">
    <text evidence="2">Belongs to the bacterial ribosomal protein bL35 family.</text>
</comment>
<dbReference type="GO" id="GO:0003735">
    <property type="term" value="F:structural constituent of ribosome"/>
    <property type="evidence" value="ECO:0007669"/>
    <property type="project" value="InterPro"/>
</dbReference>
<keyword evidence="3" id="KW-0809">Transit peptide</keyword>
<keyword evidence="4" id="KW-0689">Ribosomal protein</keyword>
<keyword evidence="6" id="KW-0687">Ribonucleoprotein</keyword>
<dbReference type="PANTHER" id="PTHR15909">
    <property type="entry name" value="39S RIBOSOMAL PROTEIN L35, MITOCHONDRIAL"/>
    <property type="match status" value="1"/>
</dbReference>
<keyword evidence="10" id="KW-1185">Reference proteome</keyword>
<comment type="subcellular location">
    <subcellularLocation>
        <location evidence="1">Mitochondrion</location>
    </subcellularLocation>
</comment>
<dbReference type="PANTHER" id="PTHR15909:SF0">
    <property type="entry name" value="LARGE RIBOSOMAL SUBUNIT PROTEIN BL35M"/>
    <property type="match status" value="1"/>
</dbReference>
<dbReference type="AlphaFoldDB" id="A0A7R9LJU7"/>
<gene>
    <name evidence="9" type="ORF">ONB1V03_LOCUS3909</name>
</gene>
<evidence type="ECO:0000256" key="1">
    <source>
        <dbReference type="ARBA" id="ARBA00004173"/>
    </source>
</evidence>
<evidence type="ECO:0000313" key="9">
    <source>
        <dbReference type="EMBL" id="CAD7643016.1"/>
    </source>
</evidence>
<sequence>MCGKYISHVNAMSGHRVSGNLLSHRVDELSDAVMAKRCVIYCSHSKGRFKTNRAVVQRFYRLNWGAWIRPRAGRAKHLWSKPYHIKWWAKQHVFCTDEHNKVLDQMVGAYYKRPTYFVDDPYEPYQKRHDFPYVPLGKNSVTTSYINTLYEYKSKR</sequence>
<protein>
    <recommendedName>
        <fullName evidence="7">Large ribosomal subunit protein bL35m</fullName>
    </recommendedName>
    <alternativeName>
        <fullName evidence="8">39S ribosomal protein L35, mitochondrial</fullName>
    </alternativeName>
</protein>
<organism evidence="9">
    <name type="scientific">Oppiella nova</name>
    <dbReference type="NCBI Taxonomy" id="334625"/>
    <lineage>
        <taxon>Eukaryota</taxon>
        <taxon>Metazoa</taxon>
        <taxon>Ecdysozoa</taxon>
        <taxon>Arthropoda</taxon>
        <taxon>Chelicerata</taxon>
        <taxon>Arachnida</taxon>
        <taxon>Acari</taxon>
        <taxon>Acariformes</taxon>
        <taxon>Sarcoptiformes</taxon>
        <taxon>Oribatida</taxon>
        <taxon>Brachypylina</taxon>
        <taxon>Oppioidea</taxon>
        <taxon>Oppiidae</taxon>
        <taxon>Oppiella</taxon>
    </lineage>
</organism>
<dbReference type="Pfam" id="PF01632">
    <property type="entry name" value="Ribosomal_L35p"/>
    <property type="match status" value="1"/>
</dbReference>
<evidence type="ECO:0000256" key="6">
    <source>
        <dbReference type="ARBA" id="ARBA00023274"/>
    </source>
</evidence>
<evidence type="ECO:0000256" key="5">
    <source>
        <dbReference type="ARBA" id="ARBA00023128"/>
    </source>
</evidence>
<dbReference type="GO" id="GO:0005840">
    <property type="term" value="C:ribosome"/>
    <property type="evidence" value="ECO:0007669"/>
    <property type="project" value="UniProtKB-KW"/>
</dbReference>
<name>A0A7R9LJU7_9ACAR</name>
<reference evidence="9" key="1">
    <citation type="submission" date="2020-11" db="EMBL/GenBank/DDBJ databases">
        <authorList>
            <person name="Tran Van P."/>
        </authorList>
    </citation>
    <scope>NUCLEOTIDE SEQUENCE</scope>
</reference>
<evidence type="ECO:0000256" key="8">
    <source>
        <dbReference type="ARBA" id="ARBA00035418"/>
    </source>
</evidence>
<dbReference type="Proteomes" id="UP000728032">
    <property type="component" value="Unassembled WGS sequence"/>
</dbReference>
<dbReference type="GO" id="GO:1990904">
    <property type="term" value="C:ribonucleoprotein complex"/>
    <property type="evidence" value="ECO:0007669"/>
    <property type="project" value="UniProtKB-KW"/>
</dbReference>
<dbReference type="InterPro" id="IPR021137">
    <property type="entry name" value="Ribosomal_bL35-like"/>
</dbReference>
<evidence type="ECO:0000256" key="7">
    <source>
        <dbReference type="ARBA" id="ARBA00035273"/>
    </source>
</evidence>
<proteinExistence type="inferred from homology"/>
<evidence type="ECO:0000256" key="4">
    <source>
        <dbReference type="ARBA" id="ARBA00022980"/>
    </source>
</evidence>
<dbReference type="InterPro" id="IPR019338">
    <property type="entry name" value="Ribosomal_bL35m"/>
</dbReference>
<dbReference type="SUPFAM" id="SSF143034">
    <property type="entry name" value="L35p-like"/>
    <property type="match status" value="1"/>
</dbReference>
<dbReference type="EMBL" id="OC916063">
    <property type="protein sequence ID" value="CAD7643016.1"/>
    <property type="molecule type" value="Genomic_DNA"/>
</dbReference>
<dbReference type="GO" id="GO:0006412">
    <property type="term" value="P:translation"/>
    <property type="evidence" value="ECO:0007669"/>
    <property type="project" value="InterPro"/>
</dbReference>
<dbReference type="OrthoDB" id="5847109at2759"/>
<dbReference type="GO" id="GO:0005739">
    <property type="term" value="C:mitochondrion"/>
    <property type="evidence" value="ECO:0007669"/>
    <property type="project" value="UniProtKB-SubCell"/>
</dbReference>
<dbReference type="EMBL" id="CAJPVJ010001238">
    <property type="protein sequence ID" value="CAG2164353.1"/>
    <property type="molecule type" value="Genomic_DNA"/>
</dbReference>